<feature type="region of interest" description="Disordered" evidence="8">
    <location>
        <begin position="1"/>
        <end position="56"/>
    </location>
</feature>
<sequence length="806" mass="90829">MASNNGHDKEGSNFAWDGHSDVLQGITPTASQADLSPNEFPSSSDPTPGDPASFLGFQFGPDVGVHPYNHGSLNQYLPLPKQSASPTPQPMDYFHYPSARFMSNQDSWNPLQVTGLPANVSFVTRPMGRVHHMNGFSRRCSTDQYSTPSETGSQYNGLHSSDSGYSTRSCTTRSIAASYAVDSACSPGLLPHDYEQDEKVPPWDINSTHHGDAMDIAEQPDSPSLLSLDTIKCEYPGCTWSGKCPSDKRKHEARHKKLFKCDEPNCARKEGFGTINDLARHKKCVHKKEPERGPKVLYMCFGHNCPRSNKKWPRLDNFRQHLARMHNTEDTEALLRKSQEWYEKCVKPHDIVSPSLTDNVSDSATPLQTQQLLESEQFVQGLNQELRDPITPIHAAAQASDMPTLDSIKRLDEDHEMHGIEHFPQQPVELSARDFPLERSHRENLEPSQLANNKVDSTRDAVVSKGAAGLVKILMRMAPEQEGELSGQTREVFQDMLLKAFDMLSLSEDSAGTADKAGWIQCEFCPKQTRLRCEMKKHLKRHERPYGCTFYSCDKKLGSKEDWKRHELSQHYGIQSWQCTLPDPAQDGVPCARMFNRQEAYAQHLKKQHQVDDDEKVQASDCKHRLDWNGKFWCGFCRDIIHVRGEGLVALNQRFNHIDIEHYQKGERIEDWFLPSGHVTKGGGCEDAAHDLRDTHHEDEPIMDDRSEIESVCSSVHPDHEHAMSMSGTCSQLQAPSLISTQAGNPSLQVPSSTVLLDQPNQRKRKFHNKRSMQSLPHCTASGTTVPEKKSRTQTPTTPREHPVQH</sequence>
<feature type="region of interest" description="Disordered" evidence="8">
    <location>
        <begin position="141"/>
        <end position="162"/>
    </location>
</feature>
<evidence type="ECO:0000256" key="7">
    <source>
        <dbReference type="ARBA" id="ARBA00023242"/>
    </source>
</evidence>
<keyword evidence="11" id="KW-1185">Reference proteome</keyword>
<dbReference type="InterPro" id="IPR051061">
    <property type="entry name" value="Zinc_finger_trans_reg"/>
</dbReference>
<evidence type="ECO:0000256" key="1">
    <source>
        <dbReference type="ARBA" id="ARBA00004123"/>
    </source>
</evidence>
<protein>
    <recommendedName>
        <fullName evidence="9">C2H2-type domain-containing protein</fullName>
    </recommendedName>
</protein>
<dbReference type="PROSITE" id="PS00028">
    <property type="entry name" value="ZINC_FINGER_C2H2_1"/>
    <property type="match status" value="1"/>
</dbReference>
<dbReference type="EMBL" id="JBFXLR010000001">
    <property type="protein sequence ID" value="KAL2862135.1"/>
    <property type="molecule type" value="Genomic_DNA"/>
</dbReference>
<evidence type="ECO:0000256" key="5">
    <source>
        <dbReference type="ARBA" id="ARBA00023015"/>
    </source>
</evidence>
<reference evidence="10 11" key="1">
    <citation type="submission" date="2024-07" db="EMBL/GenBank/DDBJ databases">
        <title>Section-level genome sequencing and comparative genomics of Aspergillus sections Usti and Cavernicolus.</title>
        <authorList>
            <consortium name="Lawrence Berkeley National Laboratory"/>
            <person name="Nybo J.L."/>
            <person name="Vesth T.C."/>
            <person name="Theobald S."/>
            <person name="Frisvad J.C."/>
            <person name="Larsen T.O."/>
            <person name="Kjaerboelling I."/>
            <person name="Rothschild-Mancinelli K."/>
            <person name="Lyhne E.K."/>
            <person name="Kogle M.E."/>
            <person name="Barry K."/>
            <person name="Clum A."/>
            <person name="Na H."/>
            <person name="Ledsgaard L."/>
            <person name="Lin J."/>
            <person name="Lipzen A."/>
            <person name="Kuo A."/>
            <person name="Riley R."/>
            <person name="Mondo S."/>
            <person name="LaButti K."/>
            <person name="Haridas S."/>
            <person name="Pangalinan J."/>
            <person name="Salamov A.A."/>
            <person name="Simmons B.A."/>
            <person name="Magnuson J.K."/>
            <person name="Chen J."/>
            <person name="Drula E."/>
            <person name="Henrissat B."/>
            <person name="Wiebenga A."/>
            <person name="Lubbers R.J."/>
            <person name="Gomes A.C."/>
            <person name="Macurrencykelacurrency M.R."/>
            <person name="Stajich J."/>
            <person name="Grigoriev I.V."/>
            <person name="Mortensen U.H."/>
            <person name="De vries R.P."/>
            <person name="Baker S.E."/>
            <person name="Andersen M.R."/>
        </authorList>
    </citation>
    <scope>NUCLEOTIDE SEQUENCE [LARGE SCALE GENOMIC DNA]</scope>
    <source>
        <strain evidence="10 11">CBS 756.74</strain>
    </source>
</reference>
<dbReference type="GeneID" id="98159177"/>
<dbReference type="SMART" id="SM00355">
    <property type="entry name" value="ZnF_C2H2"/>
    <property type="match status" value="6"/>
</dbReference>
<keyword evidence="3" id="KW-0863">Zinc-finger</keyword>
<feature type="compositionally biased region" description="Basic and acidic residues" evidence="8">
    <location>
        <begin position="1"/>
        <end position="11"/>
    </location>
</feature>
<proteinExistence type="predicted"/>
<feature type="compositionally biased region" description="Polar residues" evidence="8">
    <location>
        <begin position="142"/>
        <end position="162"/>
    </location>
</feature>
<feature type="domain" description="C2H2-type" evidence="9">
    <location>
        <begin position="548"/>
        <end position="571"/>
    </location>
</feature>
<feature type="compositionally biased region" description="Polar residues" evidence="8">
    <location>
        <begin position="26"/>
        <end position="46"/>
    </location>
</feature>
<keyword evidence="6" id="KW-0804">Transcription</keyword>
<dbReference type="RefSeq" id="XP_070906225.1">
    <property type="nucleotide sequence ID" value="XM_071044013.1"/>
</dbReference>
<dbReference type="Gene3D" id="3.30.160.60">
    <property type="entry name" value="Classic Zinc Finger"/>
    <property type="match status" value="1"/>
</dbReference>
<organism evidence="10 11">
    <name type="scientific">Aspergillus pseudodeflectus</name>
    <dbReference type="NCBI Taxonomy" id="176178"/>
    <lineage>
        <taxon>Eukaryota</taxon>
        <taxon>Fungi</taxon>
        <taxon>Dikarya</taxon>
        <taxon>Ascomycota</taxon>
        <taxon>Pezizomycotina</taxon>
        <taxon>Eurotiomycetes</taxon>
        <taxon>Eurotiomycetidae</taxon>
        <taxon>Eurotiales</taxon>
        <taxon>Aspergillaceae</taxon>
        <taxon>Aspergillus</taxon>
        <taxon>Aspergillus subgen. Nidulantes</taxon>
    </lineage>
</organism>
<evidence type="ECO:0000256" key="8">
    <source>
        <dbReference type="SAM" id="MobiDB-lite"/>
    </source>
</evidence>
<evidence type="ECO:0000256" key="2">
    <source>
        <dbReference type="ARBA" id="ARBA00022723"/>
    </source>
</evidence>
<feature type="compositionally biased region" description="Polar residues" evidence="8">
    <location>
        <begin position="742"/>
        <end position="760"/>
    </location>
</feature>
<dbReference type="PANTHER" id="PTHR46179">
    <property type="entry name" value="ZINC FINGER PROTEIN"/>
    <property type="match status" value="1"/>
</dbReference>
<feature type="compositionally biased region" description="Polar residues" evidence="8">
    <location>
        <begin position="772"/>
        <end position="785"/>
    </location>
</feature>
<evidence type="ECO:0000313" key="10">
    <source>
        <dbReference type="EMBL" id="KAL2862135.1"/>
    </source>
</evidence>
<feature type="region of interest" description="Disordered" evidence="8">
    <location>
        <begin position="742"/>
        <end position="806"/>
    </location>
</feature>
<comment type="subcellular location">
    <subcellularLocation>
        <location evidence="1">Nucleus</location>
    </subcellularLocation>
</comment>
<evidence type="ECO:0000256" key="4">
    <source>
        <dbReference type="ARBA" id="ARBA00022833"/>
    </source>
</evidence>
<evidence type="ECO:0000256" key="6">
    <source>
        <dbReference type="ARBA" id="ARBA00023163"/>
    </source>
</evidence>
<keyword evidence="2" id="KW-0479">Metal-binding</keyword>
<dbReference type="InterPro" id="IPR013087">
    <property type="entry name" value="Znf_C2H2_type"/>
</dbReference>
<evidence type="ECO:0000259" key="9">
    <source>
        <dbReference type="PROSITE" id="PS00028"/>
    </source>
</evidence>
<evidence type="ECO:0000256" key="3">
    <source>
        <dbReference type="ARBA" id="ARBA00022771"/>
    </source>
</evidence>
<accession>A0ABR4LC92</accession>
<comment type="caution">
    <text evidence="10">The sequence shown here is derived from an EMBL/GenBank/DDBJ whole genome shotgun (WGS) entry which is preliminary data.</text>
</comment>
<dbReference type="Proteomes" id="UP001610444">
    <property type="component" value="Unassembled WGS sequence"/>
</dbReference>
<keyword evidence="5" id="KW-0805">Transcription regulation</keyword>
<dbReference type="PANTHER" id="PTHR46179:SF13">
    <property type="entry name" value="C2H2-TYPE DOMAIN-CONTAINING PROTEIN"/>
    <property type="match status" value="1"/>
</dbReference>
<keyword evidence="4" id="KW-0862">Zinc</keyword>
<name>A0ABR4LC92_9EURO</name>
<gene>
    <name evidence="10" type="ORF">BJX68DRAFT_260931</name>
</gene>
<feature type="compositionally biased region" description="Basic residues" evidence="8">
    <location>
        <begin position="762"/>
        <end position="771"/>
    </location>
</feature>
<evidence type="ECO:0000313" key="11">
    <source>
        <dbReference type="Proteomes" id="UP001610444"/>
    </source>
</evidence>
<keyword evidence="7" id="KW-0539">Nucleus</keyword>